<keyword evidence="3" id="KW-0175">Coiled coil</keyword>
<dbReference type="GO" id="GO:0046600">
    <property type="term" value="P:negative regulation of centriole replication"/>
    <property type="evidence" value="ECO:0007669"/>
    <property type="project" value="TreeGrafter"/>
</dbReference>
<dbReference type="GO" id="GO:0005737">
    <property type="term" value="C:cytoplasm"/>
    <property type="evidence" value="ECO:0007669"/>
    <property type="project" value="UniProtKB-SubCell"/>
</dbReference>
<dbReference type="PANTHER" id="PTHR46930:SF1">
    <property type="entry name" value="CDK5 REGULATORY SUBUNIT-ASSOCIATED PROTEIN 2"/>
    <property type="match status" value="1"/>
</dbReference>
<evidence type="ECO:0000256" key="4">
    <source>
        <dbReference type="SAM" id="MobiDB-lite"/>
    </source>
</evidence>
<dbReference type="GO" id="GO:0007059">
    <property type="term" value="P:chromosome segregation"/>
    <property type="evidence" value="ECO:0007669"/>
    <property type="project" value="TreeGrafter"/>
</dbReference>
<feature type="coiled-coil region" evidence="3">
    <location>
        <begin position="90"/>
        <end position="310"/>
    </location>
</feature>
<evidence type="ECO:0000256" key="1">
    <source>
        <dbReference type="ARBA" id="ARBA00004496"/>
    </source>
</evidence>
<organism evidence="6 7">
    <name type="scientific">Acromyrmex insinuator</name>
    <dbReference type="NCBI Taxonomy" id="230686"/>
    <lineage>
        <taxon>Eukaryota</taxon>
        <taxon>Metazoa</taxon>
        <taxon>Ecdysozoa</taxon>
        <taxon>Arthropoda</taxon>
        <taxon>Hexapoda</taxon>
        <taxon>Insecta</taxon>
        <taxon>Pterygota</taxon>
        <taxon>Neoptera</taxon>
        <taxon>Endopterygota</taxon>
        <taxon>Hymenoptera</taxon>
        <taxon>Apocrita</taxon>
        <taxon>Aculeata</taxon>
        <taxon>Formicoidea</taxon>
        <taxon>Formicidae</taxon>
        <taxon>Myrmicinae</taxon>
        <taxon>Acromyrmex</taxon>
    </lineage>
</organism>
<name>A0A836ELQ5_9HYME</name>
<evidence type="ECO:0000256" key="3">
    <source>
        <dbReference type="SAM" id="Coils"/>
    </source>
</evidence>
<dbReference type="GO" id="GO:0090266">
    <property type="term" value="P:regulation of mitotic cell cycle spindle assembly checkpoint"/>
    <property type="evidence" value="ECO:0007669"/>
    <property type="project" value="TreeGrafter"/>
</dbReference>
<dbReference type="GO" id="GO:0001578">
    <property type="term" value="P:microtubule bundle formation"/>
    <property type="evidence" value="ECO:0007669"/>
    <property type="project" value="TreeGrafter"/>
</dbReference>
<dbReference type="GO" id="GO:0043015">
    <property type="term" value="F:gamma-tubulin binding"/>
    <property type="evidence" value="ECO:0007669"/>
    <property type="project" value="TreeGrafter"/>
</dbReference>
<feature type="non-terminal residue" evidence="6">
    <location>
        <position position="1"/>
    </location>
</feature>
<proteinExistence type="predicted"/>
<feature type="non-terminal residue" evidence="6">
    <location>
        <position position="1420"/>
    </location>
</feature>
<feature type="coiled-coil region" evidence="3">
    <location>
        <begin position="1138"/>
        <end position="1236"/>
    </location>
</feature>
<dbReference type="GO" id="GO:0007099">
    <property type="term" value="P:centriole replication"/>
    <property type="evidence" value="ECO:0007669"/>
    <property type="project" value="TreeGrafter"/>
</dbReference>
<dbReference type="PANTHER" id="PTHR46930">
    <property type="entry name" value="CDK5 REGULATORY SUBUNIT-ASSOCIATED PROTEIN 2"/>
    <property type="match status" value="1"/>
</dbReference>
<evidence type="ECO:0000313" key="6">
    <source>
        <dbReference type="EMBL" id="KAG5307977.1"/>
    </source>
</evidence>
<comment type="subcellular location">
    <subcellularLocation>
        <location evidence="1">Cytoplasm</location>
    </subcellularLocation>
</comment>
<dbReference type="Proteomes" id="UP000667349">
    <property type="component" value="Unassembled WGS sequence"/>
</dbReference>
<feature type="domain" description="Centrosomin N-terminal motif 1" evidence="5">
    <location>
        <begin position="89"/>
        <end position="163"/>
    </location>
</feature>
<dbReference type="InterPro" id="IPR042791">
    <property type="entry name" value="CDK5RAP2"/>
</dbReference>
<feature type="compositionally biased region" description="Gly residues" evidence="4">
    <location>
        <begin position="72"/>
        <end position="86"/>
    </location>
</feature>
<evidence type="ECO:0000313" key="7">
    <source>
        <dbReference type="Proteomes" id="UP000667349"/>
    </source>
</evidence>
<dbReference type="GO" id="GO:0000242">
    <property type="term" value="C:pericentriolar material"/>
    <property type="evidence" value="ECO:0007669"/>
    <property type="project" value="TreeGrafter"/>
</dbReference>
<accession>A0A836ELQ5</accession>
<dbReference type="GO" id="GO:0097431">
    <property type="term" value="C:mitotic spindle pole"/>
    <property type="evidence" value="ECO:0007669"/>
    <property type="project" value="TreeGrafter"/>
</dbReference>
<feature type="region of interest" description="Disordered" evidence="4">
    <location>
        <begin position="1328"/>
        <end position="1348"/>
    </location>
</feature>
<dbReference type="InterPro" id="IPR012943">
    <property type="entry name" value="Cnn_1N"/>
</dbReference>
<dbReference type="GO" id="GO:0035371">
    <property type="term" value="C:microtubule plus-end"/>
    <property type="evidence" value="ECO:0007669"/>
    <property type="project" value="TreeGrafter"/>
</dbReference>
<dbReference type="EMBL" id="JAANHZ010000709">
    <property type="protein sequence ID" value="KAG5307977.1"/>
    <property type="molecule type" value="Genomic_DNA"/>
</dbReference>
<gene>
    <name evidence="6" type="primary">Cnn</name>
    <name evidence="6" type="ORF">G6Z75_0007396</name>
</gene>
<sequence>MLLGGCRYSIQSQNVPSTRTGSWGPYNSFRNTNVPLQEITMSQTLPLTNGGRPYGENSSGDKDKTTMARSGDSGGGGGGGNNGVGYGRTMKEYEDELSNLKKENFQLKLRIYLLEEGNPSRNGITFSDEDVIKTNVELKEELEKLRKELVEKQGLLNQAARAFKLYEEQKAATSRTQDQYQQSLEKEREKVTKLERELAEYQERELDTSMYYKETFGITPEQALKNTEKLRQMEELVTSLEAEVKQITGSLEEERSWTQELENERDQFRERLDVETRLREKQDSDRVQSIDKLRDEVKELKDQLFKKDSVVEQYKNDLTERDRLIKQKSALLEEKCQAYEEVSQVSEKRKNQIIQLRASVKSRDDVLVEINNKHRALLSQCENNYGKRSPPNSPSAVISLTSDYISLSMGQKISCVQSATKYDGAYDCELNQERAASLNSSLNGDAREIRQLIKELEERDNKLKQHEDSRKQLILKLCNAQKQAENAEQKLKKMEGEHQKAIKAIQGFMEREQQMRDTDSHKEQQIIELEAELRKRRNSHGPVSLKDLGIKNADDFENDSCKQQRFEEMESKISDLRDEIETIKAEKNLLETRTQVEFKELEVRLLDKEQKIEILEMEKQIITEDLKNKIAELDKLRHAEMNSVDEVSTTDYRDDILPRENLLEQLNERNAEVEEKNRKIEQLTKELQMTTQNLQMLVNTELWSKNKEIAKLHNHMTSSYSHDRNRNKPEIVQEADSSVQLTNLIRELNEIGVKVNFMNDMIRLDYINGNEKIDVKTLNEYVQSLLAQRNDLEKEVDYLKWLKLVSKPDISTEMDGCGNETERAKNYCELLRTHLKDLVKFMKEMLKNTDRTDTIGNEHKKIVLDVLLSSKILSDDFVRALEGMNVQDDIIMNDKIDGSMKWNRSENVVEMKNQASQSDSETFSEPDRTVSMARIGLQEKQHKNLSRSRFTKYTKTCSDSEDSADYVPYYKTYQNDLSDLDMSHQIQELKETNNLLYSELSTLRNDLTTHSFDCTTDEKLTLFITKLEKSQRFCEKLQVSLEKRIHEFHTLRKENKQNCIRKTQLEKKISDVEQMASEITKQKTEFLQYKENSERKTTETLLILNKENESVSVLLFYIDYKNVTELQLFDPFQLRARIKQLEEETETAKATISTLRQELDHLTLSHSQIFVENTKLTNDKLKLEQDIRKMENRYDVAVRSLHDKFNKEICDLNQINDSHRARVQELETTNKEFRRHMAMCEASDSTASSSGVSSIPTDATLKQTCDILQEYQPYNNSQFWQPMNYSALGGRSKSSCSPDLGIESDAAITTTRPLKDTLKITESMTNLLSDEDNGNHRAQDSNSESPLPIEGLEEMEVLKQENEALKRRLMKTRKALEDTFEHLSASNKNKKNVEKAIIKQLMVTRSILKKTRTFDEPLDN</sequence>
<reference evidence="6" key="1">
    <citation type="submission" date="2020-02" db="EMBL/GenBank/DDBJ databases">
        <title>Relaxed selection underlies rapid genomic changes in the transitions from sociality to social parasitism in ants.</title>
        <authorList>
            <person name="Bi X."/>
        </authorList>
    </citation>
    <scope>NUCLEOTIDE SEQUENCE</scope>
    <source>
        <strain evidence="6">BGI-DK2013a</strain>
        <tissue evidence="6">Whole body</tissue>
    </source>
</reference>
<evidence type="ECO:0000259" key="5">
    <source>
        <dbReference type="Pfam" id="PF07989"/>
    </source>
</evidence>
<comment type="caution">
    <text evidence="6">The sequence shown here is derived from an EMBL/GenBank/DDBJ whole genome shotgun (WGS) entry which is preliminary data.</text>
</comment>
<evidence type="ECO:0000256" key="2">
    <source>
        <dbReference type="ARBA" id="ARBA00022490"/>
    </source>
</evidence>
<feature type="region of interest" description="Disordered" evidence="4">
    <location>
        <begin position="43"/>
        <end position="87"/>
    </location>
</feature>
<dbReference type="Pfam" id="PF07989">
    <property type="entry name" value="Cnn_1N"/>
    <property type="match status" value="1"/>
</dbReference>
<keyword evidence="2" id="KW-0963">Cytoplasm</keyword>
<feature type="coiled-coil region" evidence="3">
    <location>
        <begin position="439"/>
        <end position="504"/>
    </location>
</feature>
<feature type="coiled-coil region" evidence="3">
    <location>
        <begin position="659"/>
        <end position="700"/>
    </location>
</feature>
<dbReference type="GO" id="GO:0000132">
    <property type="term" value="P:establishment of mitotic spindle orientation"/>
    <property type="evidence" value="ECO:0007669"/>
    <property type="project" value="TreeGrafter"/>
</dbReference>
<feature type="coiled-coil region" evidence="3">
    <location>
        <begin position="566"/>
        <end position="632"/>
    </location>
</feature>
<dbReference type="GO" id="GO:0008017">
    <property type="term" value="F:microtubule binding"/>
    <property type="evidence" value="ECO:0007669"/>
    <property type="project" value="TreeGrafter"/>
</dbReference>
<protein>
    <submittedName>
        <fullName evidence="6">CNN protein</fullName>
    </submittedName>
</protein>
<keyword evidence="7" id="KW-1185">Reference proteome</keyword>